<gene>
    <name evidence="3" type="ORF">SAMN05216214_10771</name>
</gene>
<dbReference type="SUPFAM" id="SSF52980">
    <property type="entry name" value="Restriction endonuclease-like"/>
    <property type="match status" value="1"/>
</dbReference>
<evidence type="ECO:0000256" key="2">
    <source>
        <dbReference type="HAMAP-Rule" id="MF_00048"/>
    </source>
</evidence>
<reference evidence="3 4" key="1">
    <citation type="submission" date="2016-10" db="EMBL/GenBank/DDBJ databases">
        <authorList>
            <person name="de Groot N.N."/>
        </authorList>
    </citation>
    <scope>NUCLEOTIDE SEQUENCE [LARGE SCALE GENOMIC DNA]</scope>
    <source>
        <strain evidence="3 4">JCM 19513</strain>
    </source>
</reference>
<dbReference type="InterPro" id="IPR003509">
    <property type="entry name" value="UPF0102_YraN-like"/>
</dbReference>
<keyword evidence="4" id="KW-1185">Reference proteome</keyword>
<dbReference type="NCBIfam" id="NF009150">
    <property type="entry name" value="PRK12497.1-3"/>
    <property type="match status" value="1"/>
</dbReference>
<dbReference type="CDD" id="cd20736">
    <property type="entry name" value="PoNe_Nuclease"/>
    <property type="match status" value="1"/>
</dbReference>
<dbReference type="AlphaFoldDB" id="A0A1H7LNM7"/>
<keyword evidence="3" id="KW-0378">Hydrolase</keyword>
<sequence length="130" mass="15057">MTAKCARLTNPPHTRARGELIEQAACAYLRRAGLNLLSQNWHCRYGELDLVMRERDTVVFIEVRYRRDNRFGGALASIDQRKQHKLINSAQAWLQANAKWSHLACRFDTISASGPEHQPQLEWLRDAFRP</sequence>
<dbReference type="GO" id="GO:0004519">
    <property type="term" value="F:endonuclease activity"/>
    <property type="evidence" value="ECO:0007669"/>
    <property type="project" value="UniProtKB-KW"/>
</dbReference>
<dbReference type="PANTHER" id="PTHR34039:SF1">
    <property type="entry name" value="UPF0102 PROTEIN YRAN"/>
    <property type="match status" value="1"/>
</dbReference>
<evidence type="ECO:0000313" key="3">
    <source>
        <dbReference type="EMBL" id="SEL00338.1"/>
    </source>
</evidence>
<evidence type="ECO:0000313" key="4">
    <source>
        <dbReference type="Proteomes" id="UP000185766"/>
    </source>
</evidence>
<keyword evidence="3" id="KW-0255">Endonuclease</keyword>
<accession>A0A1H7LNM7</accession>
<dbReference type="Pfam" id="PF02021">
    <property type="entry name" value="UPF0102"/>
    <property type="match status" value="1"/>
</dbReference>
<organism evidence="3 4">
    <name type="scientific">Atopomonas hussainii</name>
    <dbReference type="NCBI Taxonomy" id="1429083"/>
    <lineage>
        <taxon>Bacteria</taxon>
        <taxon>Pseudomonadati</taxon>
        <taxon>Pseudomonadota</taxon>
        <taxon>Gammaproteobacteria</taxon>
        <taxon>Pseudomonadales</taxon>
        <taxon>Pseudomonadaceae</taxon>
        <taxon>Atopomonas</taxon>
    </lineage>
</organism>
<evidence type="ECO:0000256" key="1">
    <source>
        <dbReference type="ARBA" id="ARBA00006738"/>
    </source>
</evidence>
<dbReference type="PANTHER" id="PTHR34039">
    <property type="entry name" value="UPF0102 PROTEIN YRAN"/>
    <property type="match status" value="1"/>
</dbReference>
<comment type="similarity">
    <text evidence="1 2">Belongs to the UPF0102 family.</text>
</comment>
<dbReference type="GO" id="GO:0003676">
    <property type="term" value="F:nucleic acid binding"/>
    <property type="evidence" value="ECO:0007669"/>
    <property type="project" value="InterPro"/>
</dbReference>
<proteinExistence type="inferred from homology"/>
<dbReference type="InterPro" id="IPR011856">
    <property type="entry name" value="tRNA_endonuc-like_dom_sf"/>
</dbReference>
<keyword evidence="3" id="KW-0540">Nuclease</keyword>
<dbReference type="HAMAP" id="MF_00048">
    <property type="entry name" value="UPF0102"/>
    <property type="match status" value="1"/>
</dbReference>
<name>A0A1H7LNM7_9GAMM</name>
<dbReference type="Proteomes" id="UP000185766">
    <property type="component" value="Unassembled WGS sequence"/>
</dbReference>
<dbReference type="InterPro" id="IPR011335">
    <property type="entry name" value="Restrct_endonuc-II-like"/>
</dbReference>
<dbReference type="NCBIfam" id="TIGR00252">
    <property type="entry name" value="YraN family protein"/>
    <property type="match status" value="1"/>
</dbReference>
<dbReference type="STRING" id="1429083.GCA_001885685_00487"/>
<protein>
    <recommendedName>
        <fullName evidence="2">UPF0102 protein SAMN05216214_10771</fullName>
    </recommendedName>
</protein>
<dbReference type="Gene3D" id="3.40.1350.10">
    <property type="match status" value="1"/>
</dbReference>
<dbReference type="EMBL" id="FOAS01000007">
    <property type="protein sequence ID" value="SEL00338.1"/>
    <property type="molecule type" value="Genomic_DNA"/>
</dbReference>